<keyword evidence="1" id="KW-0812">Transmembrane</keyword>
<dbReference type="RefSeq" id="WP_171184081.1">
    <property type="nucleotide sequence ID" value="NZ_WTPX01000016.1"/>
</dbReference>
<comment type="caution">
    <text evidence="2">The sequence shown here is derived from an EMBL/GenBank/DDBJ whole genome shotgun (WGS) entry which is preliminary data.</text>
</comment>
<accession>A0ABX1V9K4</accession>
<proteinExistence type="predicted"/>
<feature type="transmembrane region" description="Helical" evidence="1">
    <location>
        <begin position="27"/>
        <end position="50"/>
    </location>
</feature>
<dbReference type="Proteomes" id="UP000609651">
    <property type="component" value="Unassembled WGS sequence"/>
</dbReference>
<dbReference type="EMBL" id="WTPX01000016">
    <property type="protein sequence ID" value="NNJ24777.1"/>
    <property type="molecule type" value="Genomic_DNA"/>
</dbReference>
<name>A0ABX1V9K4_9PLAN</name>
<reference evidence="2 3" key="1">
    <citation type="journal article" date="2020" name="Syst. Appl. Microbiol.">
        <title>Alienimonas chondri sp. nov., a novel planctomycete isolated from the biofilm of the red alga Chondrus crispus.</title>
        <authorList>
            <person name="Vitorino I."/>
            <person name="Albuquerque L."/>
            <person name="Wiegand S."/>
            <person name="Kallscheuer N."/>
            <person name="da Costa M.S."/>
            <person name="Lobo-da-Cunha A."/>
            <person name="Jogler C."/>
            <person name="Lage O.M."/>
        </authorList>
    </citation>
    <scope>NUCLEOTIDE SEQUENCE [LARGE SCALE GENOMIC DNA]</scope>
    <source>
        <strain evidence="2 3">LzC2</strain>
    </source>
</reference>
<keyword evidence="1" id="KW-0472">Membrane</keyword>
<gene>
    <name evidence="2" type="ORF">LzC2_08370</name>
</gene>
<evidence type="ECO:0000313" key="2">
    <source>
        <dbReference type="EMBL" id="NNJ24777.1"/>
    </source>
</evidence>
<sequence>MSGVLDSLWENVCWYAAWYADWVYQCWIHLSPMGYVAICFACLTIGWIFLKSGTKSFGR</sequence>
<evidence type="ECO:0000313" key="3">
    <source>
        <dbReference type="Proteomes" id="UP000609651"/>
    </source>
</evidence>
<keyword evidence="3" id="KW-1185">Reference proteome</keyword>
<evidence type="ECO:0000256" key="1">
    <source>
        <dbReference type="SAM" id="Phobius"/>
    </source>
</evidence>
<keyword evidence="1" id="KW-1133">Transmembrane helix</keyword>
<organism evidence="2 3">
    <name type="scientific">Alienimonas chondri</name>
    <dbReference type="NCBI Taxonomy" id="2681879"/>
    <lineage>
        <taxon>Bacteria</taxon>
        <taxon>Pseudomonadati</taxon>
        <taxon>Planctomycetota</taxon>
        <taxon>Planctomycetia</taxon>
        <taxon>Planctomycetales</taxon>
        <taxon>Planctomycetaceae</taxon>
        <taxon>Alienimonas</taxon>
    </lineage>
</organism>
<protein>
    <submittedName>
        <fullName evidence="2">Uncharacterized protein</fullName>
    </submittedName>
</protein>